<evidence type="ECO:0000256" key="1">
    <source>
        <dbReference type="SAM" id="MobiDB-lite"/>
    </source>
</evidence>
<evidence type="ECO:0000313" key="3">
    <source>
        <dbReference type="Proteomes" id="UP001176941"/>
    </source>
</evidence>
<evidence type="ECO:0000313" key="2">
    <source>
        <dbReference type="EMBL" id="CAI9164519.1"/>
    </source>
</evidence>
<feature type="region of interest" description="Disordered" evidence="1">
    <location>
        <begin position="56"/>
        <end position="78"/>
    </location>
</feature>
<protein>
    <submittedName>
        <fullName evidence="2">Uncharacterized protein</fullName>
    </submittedName>
</protein>
<keyword evidence="3" id="KW-1185">Reference proteome</keyword>
<gene>
    <name evidence="2" type="ORF">MRATA1EN1_LOCUS13481</name>
</gene>
<reference evidence="2" key="1">
    <citation type="submission" date="2023-04" db="EMBL/GenBank/DDBJ databases">
        <authorList>
            <consortium name="ELIXIR-Norway"/>
        </authorList>
    </citation>
    <scope>NUCLEOTIDE SEQUENCE [LARGE SCALE GENOMIC DNA]</scope>
</reference>
<proteinExistence type="predicted"/>
<name>A0ABN8YXS9_RANTA</name>
<dbReference type="EMBL" id="OX459959">
    <property type="protein sequence ID" value="CAI9164519.1"/>
    <property type="molecule type" value="Genomic_DNA"/>
</dbReference>
<organism evidence="2 3">
    <name type="scientific">Rangifer tarandus platyrhynchus</name>
    <name type="common">Svalbard reindeer</name>
    <dbReference type="NCBI Taxonomy" id="3082113"/>
    <lineage>
        <taxon>Eukaryota</taxon>
        <taxon>Metazoa</taxon>
        <taxon>Chordata</taxon>
        <taxon>Craniata</taxon>
        <taxon>Vertebrata</taxon>
        <taxon>Euteleostomi</taxon>
        <taxon>Mammalia</taxon>
        <taxon>Eutheria</taxon>
        <taxon>Laurasiatheria</taxon>
        <taxon>Artiodactyla</taxon>
        <taxon>Ruminantia</taxon>
        <taxon>Pecora</taxon>
        <taxon>Cervidae</taxon>
        <taxon>Odocoileinae</taxon>
        <taxon>Rangifer</taxon>
    </lineage>
</organism>
<accession>A0ABN8YXS9</accession>
<dbReference type="Proteomes" id="UP001176941">
    <property type="component" value="Chromosome 23"/>
</dbReference>
<sequence length="78" mass="8564">MSWGVPSERLERLAVVRLNAAEPWRGLRLNCGGTEGNRAMSKRFTLCMCLEAQQDREEGSREPSLDPGAIFPSDGGKA</sequence>